<dbReference type="Proteomes" id="UP000319502">
    <property type="component" value="Unassembled WGS sequence"/>
</dbReference>
<dbReference type="EMBL" id="VMNK01000012">
    <property type="protein sequence ID" value="TVO54776.1"/>
    <property type="molecule type" value="Genomic_DNA"/>
</dbReference>
<accession>A0A558EZD2</accession>
<gene>
    <name evidence="4" type="ORF">FHP89_12810</name>
    <name evidence="3" type="ORF">FHP91_12995</name>
</gene>
<protein>
    <submittedName>
        <fullName evidence="3">Adenylate/guanylate cyclase domain-containing protein</fullName>
    </submittedName>
</protein>
<feature type="domain" description="FHA" evidence="1">
    <location>
        <begin position="204"/>
        <end position="252"/>
    </location>
</feature>
<name>A0A558EZD2_9RHOO</name>
<dbReference type="Gene3D" id="2.60.200.20">
    <property type="match status" value="1"/>
</dbReference>
<dbReference type="SMART" id="SM00240">
    <property type="entry name" value="FHA"/>
    <property type="match status" value="1"/>
</dbReference>
<dbReference type="CDD" id="cd00060">
    <property type="entry name" value="FHA"/>
    <property type="match status" value="1"/>
</dbReference>
<dbReference type="AlphaFoldDB" id="A0A558EZD2"/>
<comment type="caution">
    <text evidence="3">The sequence shown here is derived from an EMBL/GenBank/DDBJ whole genome shotgun (WGS) entry which is preliminary data.</text>
</comment>
<dbReference type="InterPro" id="IPR000253">
    <property type="entry name" value="FHA_dom"/>
</dbReference>
<sequence length="289" mass="31312">MAQQRNACMMYAELVGGERLAALLSETEAGHAIERSMNRIERVVEGQGGEILRRATDEICAAFERCDGAVLAASEMIDRVASLPPVRGVRLGIRIGLHHGAIDMEGPPSGEALSVAMRLAGMAHAGQALVSGATVLLLSPASRQVIRERDEAGLKVEGFEWPVFALSGRAGMATSVPPATRVSQRLRLRHQQDVHLIEELRPILLLGREMGNDVVVIDPRTSRQHARVERRREGFFLVDQSTNGTFVANESGSEQCIRGGEALLAGQGRIGCGFSALEVERDLVFFEIV</sequence>
<evidence type="ECO:0000259" key="1">
    <source>
        <dbReference type="PROSITE" id="PS50006"/>
    </source>
</evidence>
<dbReference type="Proteomes" id="UP000318349">
    <property type="component" value="Unassembled WGS sequence"/>
</dbReference>
<dbReference type="InterPro" id="IPR001054">
    <property type="entry name" value="A/G_cyclase"/>
</dbReference>
<reference evidence="5 6" key="1">
    <citation type="submission" date="2019-07" db="EMBL/GenBank/DDBJ databases">
        <title>The pathways for chlorine oxyanion respiration interact through the shared metabolite chlorate.</title>
        <authorList>
            <person name="Barnum T.P."/>
            <person name="Cheng Y."/>
            <person name="Hill K.A."/>
            <person name="Lucas L.N."/>
            <person name="Carlson H.K."/>
            <person name="Coates J.D."/>
        </authorList>
    </citation>
    <scope>NUCLEOTIDE SEQUENCE [LARGE SCALE GENOMIC DNA]</scope>
    <source>
        <strain evidence="4 5">SFB-1</strain>
        <strain evidence="3 6">SFB-3</strain>
    </source>
</reference>
<dbReference type="RefSeq" id="WP_144177386.1">
    <property type="nucleotide sequence ID" value="NZ_VMNK01000012.1"/>
</dbReference>
<evidence type="ECO:0000259" key="2">
    <source>
        <dbReference type="PROSITE" id="PS50125"/>
    </source>
</evidence>
<dbReference type="GO" id="GO:0035556">
    <property type="term" value="P:intracellular signal transduction"/>
    <property type="evidence" value="ECO:0007669"/>
    <property type="project" value="InterPro"/>
</dbReference>
<feature type="domain" description="Guanylate cyclase" evidence="2">
    <location>
        <begin position="8"/>
        <end position="120"/>
    </location>
</feature>
<organism evidence="3 6">
    <name type="scientific">Denitromonas halophila</name>
    <dbReference type="NCBI Taxonomy" id="1629404"/>
    <lineage>
        <taxon>Bacteria</taxon>
        <taxon>Pseudomonadati</taxon>
        <taxon>Pseudomonadota</taxon>
        <taxon>Betaproteobacteria</taxon>
        <taxon>Rhodocyclales</taxon>
        <taxon>Zoogloeaceae</taxon>
        <taxon>Denitromonas</taxon>
    </lineage>
</organism>
<dbReference type="EMBL" id="VMNI01000012">
    <property type="protein sequence ID" value="TVO75624.1"/>
    <property type="molecule type" value="Genomic_DNA"/>
</dbReference>
<dbReference type="OrthoDB" id="9801841at2"/>
<dbReference type="InterPro" id="IPR008984">
    <property type="entry name" value="SMAD_FHA_dom_sf"/>
</dbReference>
<dbReference type="SUPFAM" id="SSF55073">
    <property type="entry name" value="Nucleotide cyclase"/>
    <property type="match status" value="1"/>
</dbReference>
<dbReference type="Gene3D" id="3.30.70.1230">
    <property type="entry name" value="Nucleotide cyclase"/>
    <property type="match status" value="1"/>
</dbReference>
<proteinExistence type="predicted"/>
<dbReference type="GO" id="GO:0004016">
    <property type="term" value="F:adenylate cyclase activity"/>
    <property type="evidence" value="ECO:0007669"/>
    <property type="project" value="UniProtKB-ARBA"/>
</dbReference>
<evidence type="ECO:0000313" key="4">
    <source>
        <dbReference type="EMBL" id="TVO75624.1"/>
    </source>
</evidence>
<evidence type="ECO:0000313" key="6">
    <source>
        <dbReference type="Proteomes" id="UP000319502"/>
    </source>
</evidence>
<evidence type="ECO:0000313" key="5">
    <source>
        <dbReference type="Proteomes" id="UP000318349"/>
    </source>
</evidence>
<keyword evidence="6" id="KW-1185">Reference proteome</keyword>
<dbReference type="GO" id="GO:0009190">
    <property type="term" value="P:cyclic nucleotide biosynthetic process"/>
    <property type="evidence" value="ECO:0007669"/>
    <property type="project" value="InterPro"/>
</dbReference>
<dbReference type="PROSITE" id="PS50006">
    <property type="entry name" value="FHA_DOMAIN"/>
    <property type="match status" value="1"/>
</dbReference>
<dbReference type="CDD" id="cd07302">
    <property type="entry name" value="CHD"/>
    <property type="match status" value="1"/>
</dbReference>
<evidence type="ECO:0000313" key="3">
    <source>
        <dbReference type="EMBL" id="TVO54776.1"/>
    </source>
</evidence>
<dbReference type="PROSITE" id="PS50125">
    <property type="entry name" value="GUANYLATE_CYCLASE_2"/>
    <property type="match status" value="1"/>
</dbReference>
<dbReference type="Pfam" id="PF00498">
    <property type="entry name" value="FHA"/>
    <property type="match status" value="1"/>
</dbReference>
<dbReference type="InterPro" id="IPR029787">
    <property type="entry name" value="Nucleotide_cyclase"/>
</dbReference>
<dbReference type="SUPFAM" id="SSF49879">
    <property type="entry name" value="SMAD/FHA domain"/>
    <property type="match status" value="1"/>
</dbReference>